<dbReference type="AlphaFoldDB" id="A0A2A2FLK9"/>
<feature type="domain" description="HMA" evidence="3">
    <location>
        <begin position="1"/>
        <end position="64"/>
    </location>
</feature>
<proteinExistence type="predicted"/>
<dbReference type="EMBL" id="NSKC01000001">
    <property type="protein sequence ID" value="PAU85453.1"/>
    <property type="molecule type" value="Genomic_DNA"/>
</dbReference>
<dbReference type="RefSeq" id="WP_095635568.1">
    <property type="nucleotide sequence ID" value="NZ_NSKC01000001.1"/>
</dbReference>
<protein>
    <submittedName>
        <fullName evidence="4">Heavy metal transporter</fullName>
    </submittedName>
</protein>
<evidence type="ECO:0000313" key="4">
    <source>
        <dbReference type="EMBL" id="PAU85453.1"/>
    </source>
</evidence>
<comment type="caution">
    <text evidence="4">The sequence shown here is derived from an EMBL/GenBank/DDBJ whole genome shotgun (WGS) entry which is preliminary data.</text>
</comment>
<evidence type="ECO:0000256" key="2">
    <source>
        <dbReference type="SAM" id="MobiDB-lite"/>
    </source>
</evidence>
<keyword evidence="5" id="KW-1185">Reference proteome</keyword>
<dbReference type="PROSITE" id="PS50846">
    <property type="entry name" value="HMA_2"/>
    <property type="match status" value="1"/>
</dbReference>
<dbReference type="SUPFAM" id="SSF55008">
    <property type="entry name" value="HMA, heavy metal-associated domain"/>
    <property type="match status" value="1"/>
</dbReference>
<dbReference type="GO" id="GO:0046872">
    <property type="term" value="F:metal ion binding"/>
    <property type="evidence" value="ECO:0007669"/>
    <property type="project" value="UniProtKB-KW"/>
</dbReference>
<dbReference type="CDD" id="cd00371">
    <property type="entry name" value="HMA"/>
    <property type="match status" value="1"/>
</dbReference>
<dbReference type="Proteomes" id="UP000218083">
    <property type="component" value="Unassembled WGS sequence"/>
</dbReference>
<keyword evidence="1" id="KW-0479">Metal-binding</keyword>
<evidence type="ECO:0000259" key="3">
    <source>
        <dbReference type="PROSITE" id="PS50846"/>
    </source>
</evidence>
<dbReference type="Pfam" id="PF00403">
    <property type="entry name" value="HMA"/>
    <property type="match status" value="1"/>
</dbReference>
<dbReference type="PANTHER" id="PTHR22814:SF287">
    <property type="entry name" value="COPPER TRANSPORT PROTEIN ATX1"/>
    <property type="match status" value="1"/>
</dbReference>
<dbReference type="PANTHER" id="PTHR22814">
    <property type="entry name" value="COPPER TRANSPORT PROTEIN ATOX1-RELATED"/>
    <property type="match status" value="1"/>
</dbReference>
<dbReference type="InterPro" id="IPR006121">
    <property type="entry name" value="HMA_dom"/>
</dbReference>
<sequence>MSRTITVEGMSCGHCEQSVTEALEGVDGVESATADRESDSATVEGDADPDALVSAVSEAGYDASA</sequence>
<accession>A0A2A2FLK9</accession>
<dbReference type="InterPro" id="IPR036163">
    <property type="entry name" value="HMA_dom_sf"/>
</dbReference>
<evidence type="ECO:0000256" key="1">
    <source>
        <dbReference type="ARBA" id="ARBA00022723"/>
    </source>
</evidence>
<feature type="region of interest" description="Disordered" evidence="2">
    <location>
        <begin position="24"/>
        <end position="50"/>
    </location>
</feature>
<dbReference type="Gene3D" id="3.30.70.100">
    <property type="match status" value="1"/>
</dbReference>
<evidence type="ECO:0000313" key="5">
    <source>
        <dbReference type="Proteomes" id="UP000218083"/>
    </source>
</evidence>
<name>A0A2A2FLK9_9EURY</name>
<organism evidence="4 5">
    <name type="scientific">Halorubrum salipaludis</name>
    <dbReference type="NCBI Taxonomy" id="2032630"/>
    <lineage>
        <taxon>Archaea</taxon>
        <taxon>Methanobacteriati</taxon>
        <taxon>Methanobacteriota</taxon>
        <taxon>Stenosarchaea group</taxon>
        <taxon>Halobacteria</taxon>
        <taxon>Halobacteriales</taxon>
        <taxon>Haloferacaceae</taxon>
        <taxon>Halorubrum</taxon>
    </lineage>
</organism>
<reference evidence="4 5" key="1">
    <citation type="submission" date="2017-08" db="EMBL/GenBank/DDBJ databases">
        <title>The strain WRN001 was isolated from Binhai saline alkaline soil, Tianjin, China.</title>
        <authorList>
            <person name="Liu D."/>
            <person name="Zhang G."/>
        </authorList>
    </citation>
    <scope>NUCLEOTIDE SEQUENCE [LARGE SCALE GENOMIC DNA]</scope>
    <source>
        <strain evidence="4 5">WN019</strain>
    </source>
</reference>
<dbReference type="OrthoDB" id="44171at2157"/>
<gene>
    <name evidence="4" type="ORF">CK500_01925</name>
</gene>